<dbReference type="Gene3D" id="3.30.1360.200">
    <property type="match status" value="1"/>
</dbReference>
<evidence type="ECO:0000256" key="8">
    <source>
        <dbReference type="HAMAP-Rule" id="MF_01463"/>
    </source>
</evidence>
<dbReference type="GO" id="GO:0065002">
    <property type="term" value="P:intracellular protein transmembrane transport"/>
    <property type="evidence" value="ECO:0007669"/>
    <property type="project" value="UniProtKB-UniRule"/>
</dbReference>
<keyword evidence="2 8" id="KW-1003">Cell membrane</keyword>
<dbReference type="InterPro" id="IPR054384">
    <property type="entry name" value="SecDF_P1_head"/>
</dbReference>
<evidence type="ECO:0000256" key="6">
    <source>
        <dbReference type="ARBA" id="ARBA00023010"/>
    </source>
</evidence>
<dbReference type="Gene3D" id="3.30.70.3400">
    <property type="match status" value="1"/>
</dbReference>
<feature type="transmembrane region" description="Helical" evidence="8">
    <location>
        <begin position="380"/>
        <end position="399"/>
    </location>
</feature>
<keyword evidence="4 8" id="KW-0653">Protein transport</keyword>
<feature type="transmembrane region" description="Helical" evidence="8">
    <location>
        <begin position="472"/>
        <end position="495"/>
    </location>
</feature>
<comment type="subunit">
    <text evidence="8">Forms a complex with SecF. Part of the essential Sec protein translocation apparatus which comprises SecA, SecYEG and auxiliary proteins SecDF. Other proteins may also be involved.</text>
</comment>
<name>A0A345ZAU1_9BACT</name>
<keyword evidence="3 8" id="KW-0812">Transmembrane</keyword>
<evidence type="ECO:0000313" key="11">
    <source>
        <dbReference type="EMBL" id="AXK60408.1"/>
    </source>
</evidence>
<keyword evidence="12" id="KW-1185">Reference proteome</keyword>
<keyword evidence="5 8" id="KW-1133">Transmembrane helix</keyword>
<reference evidence="11 12" key="1">
    <citation type="submission" date="2017-12" db="EMBL/GenBank/DDBJ databases">
        <title>Chromulinavorax destructans is a abundant pathogen of dominant heterotrophic picoflagllates.</title>
        <authorList>
            <person name="Deeg C.M."/>
            <person name="Zimmer M."/>
            <person name="Suttle C.A."/>
        </authorList>
    </citation>
    <scope>NUCLEOTIDE SEQUENCE [LARGE SCALE GENOMIC DNA]</scope>
    <source>
        <strain evidence="11 12">SeV1</strain>
    </source>
</reference>
<dbReference type="Proteomes" id="UP000254834">
    <property type="component" value="Chromosome"/>
</dbReference>
<organism evidence="11 12">
    <name type="scientific">Candidatus Chromulinivorax destructor</name>
    <dbReference type="NCBI Taxonomy" id="2066483"/>
    <lineage>
        <taxon>Bacteria</taxon>
        <taxon>Candidatus Babelota</taxon>
        <taxon>Candidatus Babeliae</taxon>
        <taxon>Candidatus Babeliales</taxon>
        <taxon>Candidatus Chromulinivoraceae</taxon>
        <taxon>Candidatus Chromulinivorax</taxon>
    </lineage>
</organism>
<evidence type="ECO:0000256" key="5">
    <source>
        <dbReference type="ARBA" id="ARBA00022989"/>
    </source>
</evidence>
<evidence type="ECO:0000313" key="12">
    <source>
        <dbReference type="Proteomes" id="UP000254834"/>
    </source>
</evidence>
<dbReference type="GO" id="GO:0006605">
    <property type="term" value="P:protein targeting"/>
    <property type="evidence" value="ECO:0007669"/>
    <property type="project" value="UniProtKB-UniRule"/>
</dbReference>
<comment type="function">
    <text evidence="8">Part of the Sec protein translocase complex. Interacts with the SecYEG preprotein conducting channel. SecDF uses the proton motive force (PMF) to complete protein translocation after the ATP-dependent function of SecA.</text>
</comment>
<dbReference type="InterPro" id="IPR005791">
    <property type="entry name" value="SecD"/>
</dbReference>
<keyword evidence="7 8" id="KW-0472">Membrane</keyword>
<evidence type="ECO:0000256" key="1">
    <source>
        <dbReference type="ARBA" id="ARBA00022448"/>
    </source>
</evidence>
<gene>
    <name evidence="8 11" type="primary">secD</name>
    <name evidence="11" type="ORF">C0J27_01435</name>
</gene>
<dbReference type="AlphaFoldDB" id="A0A345ZAU1"/>
<feature type="transmembrane region" description="Helical" evidence="8">
    <location>
        <begin position="430"/>
        <end position="451"/>
    </location>
</feature>
<dbReference type="InterPro" id="IPR022646">
    <property type="entry name" value="SecD/SecF_CS"/>
</dbReference>
<feature type="domain" description="SecDF P1 head subdomain" evidence="10">
    <location>
        <begin position="254"/>
        <end position="358"/>
    </location>
</feature>
<protein>
    <recommendedName>
        <fullName evidence="8">Protein translocase subunit SecD</fullName>
    </recommendedName>
</protein>
<proteinExistence type="inferred from homology"/>
<evidence type="ECO:0000256" key="7">
    <source>
        <dbReference type="ARBA" id="ARBA00023136"/>
    </source>
</evidence>
<dbReference type="InterPro" id="IPR022813">
    <property type="entry name" value="SecD/SecF_arch_bac"/>
</dbReference>
<dbReference type="NCBIfam" id="TIGR00916">
    <property type="entry name" value="2A0604s01"/>
    <property type="match status" value="1"/>
</dbReference>
<dbReference type="Pfam" id="PF22599">
    <property type="entry name" value="SecDF_P1_head"/>
    <property type="match status" value="1"/>
</dbReference>
<comment type="similarity">
    <text evidence="8">Belongs to the SecD/SecF family. SecD subfamily.</text>
</comment>
<evidence type="ECO:0000259" key="9">
    <source>
        <dbReference type="Pfam" id="PF21760"/>
    </source>
</evidence>
<feature type="transmembrane region" description="Helical" evidence="8">
    <location>
        <begin position="501"/>
        <end position="523"/>
    </location>
</feature>
<evidence type="ECO:0000256" key="2">
    <source>
        <dbReference type="ARBA" id="ARBA00022475"/>
    </source>
</evidence>
<evidence type="ECO:0000256" key="3">
    <source>
        <dbReference type="ARBA" id="ARBA00022692"/>
    </source>
</evidence>
<comment type="subcellular location">
    <subcellularLocation>
        <location evidence="8">Cell membrane</location>
        <topology evidence="8">Multi-pass membrane protein</topology>
    </subcellularLocation>
</comment>
<dbReference type="InterPro" id="IPR048631">
    <property type="entry name" value="SecD_1st"/>
</dbReference>
<sequence length="541" mass="59885">MGVRVPPSAPMFLHYDILRRVFMNVTMRRFFISNFMGWILFAAITVAYFGFYGKNSLKFGIDLVGGSYITLEVQKNDVVRNELSDKIKSFESSLKHANIELEAKPVFVDNSLHFKFMSKAKAHEAEVLLRSQDKNLIYSVTNSDLHVTVSPQYLSQLLSQAVDSNIEILSRRLDGMSVAEIHISKQGDRFIVVELPDVRDPQQAKMMIGKSAVMEFKLVEDAAASREELFDKYDQELPEGTMIVAGKANKNGHKVYYLVPEYTPVSGKYFKQARVTFGGDFGTDLTVQFEFDDEGGKRFHELTSRNIGKQMAIVLDDEVVQVAVIKSAIGKVGSISGGFQADEANGLARVLKSGAFKAKVNFIEEREIGPTLGQESVHNGLISCVIGLLLLLIFGIYFYRLSGFFAILALVYNLILILLCMSFVKATLTLPGIAGMILTVGMAIDASILIYEQIKDCLARGLSVSQSVQEGFSDAMVVILDANITTFIVAAVLFYFGTGPIQGFAVTMMIGIVSTLITGLFFLKSVFKFYLSTFHVSKLSI</sequence>
<dbReference type="InterPro" id="IPR055344">
    <property type="entry name" value="SecD_SecF_C_bact"/>
</dbReference>
<dbReference type="NCBIfam" id="TIGR01129">
    <property type="entry name" value="secD"/>
    <property type="match status" value="1"/>
</dbReference>
<dbReference type="OrthoDB" id="9805019at2"/>
<evidence type="ECO:0000259" key="10">
    <source>
        <dbReference type="Pfam" id="PF22599"/>
    </source>
</evidence>
<feature type="domain" description="Protein translocase subunit SecDF P1" evidence="9">
    <location>
        <begin position="162"/>
        <end position="221"/>
    </location>
</feature>
<dbReference type="Pfam" id="PF07549">
    <property type="entry name" value="Sec_GG"/>
    <property type="match status" value="1"/>
</dbReference>
<keyword evidence="1 8" id="KW-0813">Transport</keyword>
<dbReference type="HAMAP" id="MF_01463_B">
    <property type="entry name" value="SecD_B"/>
    <property type="match status" value="1"/>
</dbReference>
<feature type="transmembrane region" description="Helical" evidence="8">
    <location>
        <begin position="404"/>
        <end position="424"/>
    </location>
</feature>
<dbReference type="GO" id="GO:0043952">
    <property type="term" value="P:protein transport by the Sec complex"/>
    <property type="evidence" value="ECO:0007669"/>
    <property type="project" value="UniProtKB-UniRule"/>
</dbReference>
<dbReference type="SUPFAM" id="SSF82866">
    <property type="entry name" value="Multidrug efflux transporter AcrB transmembrane domain"/>
    <property type="match status" value="1"/>
</dbReference>
<accession>A0A345ZAU1</accession>
<dbReference type="PANTHER" id="PTHR30081">
    <property type="entry name" value="PROTEIN-EXPORT MEMBRANE PROTEIN SEC"/>
    <property type="match status" value="1"/>
</dbReference>
<dbReference type="KEGG" id="cdes:C0J27_01435"/>
<dbReference type="Gene3D" id="1.20.1640.10">
    <property type="entry name" value="Multidrug efflux transporter AcrB transmembrane domain"/>
    <property type="match status" value="1"/>
</dbReference>
<feature type="transmembrane region" description="Helical" evidence="8">
    <location>
        <begin position="30"/>
        <end position="51"/>
    </location>
</feature>
<dbReference type="PANTHER" id="PTHR30081:SF1">
    <property type="entry name" value="PROTEIN TRANSLOCASE SUBUNIT SECD"/>
    <property type="match status" value="1"/>
</dbReference>
<dbReference type="EMBL" id="CP025544">
    <property type="protein sequence ID" value="AXK60408.1"/>
    <property type="molecule type" value="Genomic_DNA"/>
</dbReference>
<evidence type="ECO:0000256" key="4">
    <source>
        <dbReference type="ARBA" id="ARBA00022927"/>
    </source>
</evidence>
<dbReference type="GO" id="GO:0005886">
    <property type="term" value="C:plasma membrane"/>
    <property type="evidence" value="ECO:0007669"/>
    <property type="project" value="UniProtKB-SubCell"/>
</dbReference>
<dbReference type="GO" id="GO:0015450">
    <property type="term" value="F:protein-transporting ATPase activity"/>
    <property type="evidence" value="ECO:0007669"/>
    <property type="project" value="InterPro"/>
</dbReference>
<keyword evidence="6 8" id="KW-0811">Translocation</keyword>
<dbReference type="Pfam" id="PF21760">
    <property type="entry name" value="SecD_1st"/>
    <property type="match status" value="1"/>
</dbReference>